<dbReference type="OrthoDB" id="9991441at2759"/>
<evidence type="ECO:0000256" key="5">
    <source>
        <dbReference type="PROSITE-ProRule" id="PRU00302"/>
    </source>
</evidence>
<feature type="domain" description="Sushi" evidence="7">
    <location>
        <begin position="186"/>
        <end position="251"/>
    </location>
</feature>
<keyword evidence="2" id="KW-0677">Repeat</keyword>
<evidence type="ECO:0000256" key="6">
    <source>
        <dbReference type="SAM" id="MobiDB-lite"/>
    </source>
</evidence>
<dbReference type="PANTHER" id="PTHR19325:SF575">
    <property type="entry name" value="LOCOMOTION-RELATED PROTEIN HIKARU GENKI"/>
    <property type="match status" value="1"/>
</dbReference>
<evidence type="ECO:0000313" key="10">
    <source>
        <dbReference type="Proteomes" id="UP000215902"/>
    </source>
</evidence>
<dbReference type="PROSITE" id="PS50923">
    <property type="entry name" value="SUSHI"/>
    <property type="match status" value="6"/>
</dbReference>
<dbReference type="PANTHER" id="PTHR19325">
    <property type="entry name" value="COMPLEMENT COMPONENT-RELATED SUSHI DOMAIN-CONTAINING"/>
    <property type="match status" value="1"/>
</dbReference>
<feature type="region of interest" description="Disordered" evidence="6">
    <location>
        <begin position="181"/>
        <end position="202"/>
    </location>
</feature>
<organism evidence="9 10">
    <name type="scientific">Macrostomum lignano</name>
    <dbReference type="NCBI Taxonomy" id="282301"/>
    <lineage>
        <taxon>Eukaryota</taxon>
        <taxon>Metazoa</taxon>
        <taxon>Spiralia</taxon>
        <taxon>Lophotrochozoa</taxon>
        <taxon>Platyhelminthes</taxon>
        <taxon>Rhabditophora</taxon>
        <taxon>Macrostomorpha</taxon>
        <taxon>Macrostomida</taxon>
        <taxon>Macrostomidae</taxon>
        <taxon>Macrostomum</taxon>
    </lineage>
</organism>
<dbReference type="InterPro" id="IPR050350">
    <property type="entry name" value="Compl-Cell_Adhes-Reg"/>
</dbReference>
<evidence type="ECO:0000256" key="2">
    <source>
        <dbReference type="ARBA" id="ARBA00022737"/>
    </source>
</evidence>
<dbReference type="Gene3D" id="2.10.70.10">
    <property type="entry name" value="Complement Module, domain 1"/>
    <property type="match status" value="8"/>
</dbReference>
<feature type="domain" description="Sushi" evidence="7">
    <location>
        <begin position="252"/>
        <end position="315"/>
    </location>
</feature>
<gene>
    <name evidence="8" type="ORF">BOX15_Mlig004160g1</name>
    <name evidence="9" type="ORF">BOX15_Mlig004160g2</name>
</gene>
<feature type="domain" description="Sushi" evidence="7">
    <location>
        <begin position="316"/>
        <end position="373"/>
    </location>
</feature>
<keyword evidence="1 5" id="KW-0768">Sushi</keyword>
<dbReference type="STRING" id="282301.A0A267GB64"/>
<dbReference type="SMART" id="SM00032">
    <property type="entry name" value="CCP"/>
    <property type="match status" value="8"/>
</dbReference>
<dbReference type="SUPFAM" id="SSF57535">
    <property type="entry name" value="Complement control module/SCR domain"/>
    <property type="match status" value="8"/>
</dbReference>
<evidence type="ECO:0000313" key="9">
    <source>
        <dbReference type="EMBL" id="PAA82492.1"/>
    </source>
</evidence>
<keyword evidence="3 5" id="KW-1015">Disulfide bond</keyword>
<name>A0A267GB64_9PLAT</name>
<evidence type="ECO:0000313" key="8">
    <source>
        <dbReference type="EMBL" id="PAA56550.1"/>
    </source>
</evidence>
<comment type="caution">
    <text evidence="9">The sequence shown here is derived from an EMBL/GenBank/DDBJ whole genome shotgun (WGS) entry which is preliminary data.</text>
</comment>
<protein>
    <recommendedName>
        <fullName evidence="7">Sushi domain-containing protein</fullName>
    </recommendedName>
</protein>
<feature type="disulfide bond" evidence="5">
    <location>
        <begin position="527"/>
        <end position="554"/>
    </location>
</feature>
<feature type="disulfide bond" evidence="5">
    <location>
        <begin position="376"/>
        <end position="419"/>
    </location>
</feature>
<dbReference type="AlphaFoldDB" id="A0A267GB64"/>
<dbReference type="Proteomes" id="UP000215902">
    <property type="component" value="Unassembled WGS sequence"/>
</dbReference>
<sequence length="646" mass="70977">MPLIILRSPIPATLSYASTILCCISLFRLLNPSTSMVSALTILNERFERDASRNSHYVRAAPQRSSAYCSPKPGAFSSNCPKQSCSTIYDCKIRDVPLICVCDKELCGSVCVPPDAGCEGLAEVPNGNKTRAISGNENRVGQTVTYTCNSGYRLIGSSIVTCKANLKWTVPKERRGRCVSASGNTSPCGRPKVQPHTILDPAPDVRKSTYSDGEMFSYTCAPGYTAAAPGLAVTAVCSNGQWNIQDLTCSLINCGDPGTPINGRHLNRNYTFGQKVSYFCNEGYRIECPEHSPGCQVRACEASGHWSGNLPSCNTVRCPDLDNPANGYTKAGRNTVNSVAEYFCNPGYRLNGHNKRLCRRDGTWDGSDPTCSIQDCGPPPFVPNALRPIYSSTTFGSTVAYTCMDGTKFEGENAGRIVCQNSGQWLPAPPRCRKHCDSPTIPHARVYIGRAGGPIARGKVPSDTTLNVQCREEYQLKTVYYPRCNNGSWTRLPECIPKDCNDRPPIVKNGIARFYSTRHNDRAMYSCYVGYEMSSGSSSVVCRYGKWAGSRPVCTKKRCPWINSEPNVAKWLLGPEGQKNPWTRPETLSDSEELVKFECTEKGHVLRGHTHAICLNGHWSPPGSPRCVPQMHKQIPTDWLFYGRGK</sequence>
<evidence type="ECO:0000256" key="1">
    <source>
        <dbReference type="ARBA" id="ARBA00022659"/>
    </source>
</evidence>
<feature type="disulfide bond" evidence="5">
    <location>
        <begin position="344"/>
        <end position="371"/>
    </location>
</feature>
<dbReference type="Pfam" id="PF00084">
    <property type="entry name" value="Sushi"/>
    <property type="match status" value="7"/>
</dbReference>
<evidence type="ECO:0000259" key="7">
    <source>
        <dbReference type="PROSITE" id="PS50923"/>
    </source>
</evidence>
<dbReference type="EMBL" id="NIVC01000467">
    <property type="protein sequence ID" value="PAA82492.1"/>
    <property type="molecule type" value="Genomic_DNA"/>
</dbReference>
<keyword evidence="4" id="KW-0325">Glycoprotein</keyword>
<feature type="domain" description="Sushi" evidence="7">
    <location>
        <begin position="109"/>
        <end position="180"/>
    </location>
</feature>
<keyword evidence="10" id="KW-1185">Reference proteome</keyword>
<dbReference type="CDD" id="cd00033">
    <property type="entry name" value="CCP"/>
    <property type="match status" value="6"/>
</dbReference>
<dbReference type="InterPro" id="IPR000436">
    <property type="entry name" value="Sushi_SCR_CCP_dom"/>
</dbReference>
<proteinExistence type="predicted"/>
<dbReference type="InterPro" id="IPR035976">
    <property type="entry name" value="Sushi/SCR/CCP_sf"/>
</dbReference>
<dbReference type="EMBL" id="NIVC01002607">
    <property type="protein sequence ID" value="PAA56550.1"/>
    <property type="molecule type" value="Genomic_DNA"/>
</dbReference>
<evidence type="ECO:0000256" key="4">
    <source>
        <dbReference type="ARBA" id="ARBA00023180"/>
    </source>
</evidence>
<evidence type="ECO:0000256" key="3">
    <source>
        <dbReference type="ARBA" id="ARBA00023157"/>
    </source>
</evidence>
<accession>A0A267GB64</accession>
<comment type="caution">
    <text evidence="5">Lacks conserved residue(s) required for the propagation of feature annotation.</text>
</comment>
<feature type="domain" description="Sushi" evidence="7">
    <location>
        <begin position="374"/>
        <end position="434"/>
    </location>
</feature>
<reference evidence="9 10" key="1">
    <citation type="submission" date="2017-06" db="EMBL/GenBank/DDBJ databases">
        <title>A platform for efficient transgenesis in Macrostomum lignano, a flatworm model organism for stem cell research.</title>
        <authorList>
            <person name="Berezikov E."/>
        </authorList>
    </citation>
    <scope>NUCLEOTIDE SEQUENCE [LARGE SCALE GENOMIC DNA]</scope>
    <source>
        <strain evidence="9">DV1</strain>
        <tissue evidence="9">Whole organism</tissue>
    </source>
</reference>
<feature type="domain" description="Sushi" evidence="7">
    <location>
        <begin position="498"/>
        <end position="556"/>
    </location>
</feature>